<keyword evidence="2" id="KW-1185">Reference proteome</keyword>
<sequence>MRRGVPARLARLAGALVVLGLALSGCSAVAAERPTVVVTTNILGDITRNMVGDQAEVVVLMESNADPHSFGISARQAAVIENADLIVHNGGGLEEGILNHVEAAAAEGVPTVAAMDAVEPLAFTHGDDDGGGDAQDPHFWTDPARVAEAAEAIAGSVLEHVDGVDSDAVQAQTGSYVQQLGELEASMEASFAAIEPARRKLITNHHVFGYLAARFGFEVIGAVIPSGTTLASPSSADLNDLTSKIRSAGVVAIFADSSQPERLAQVLAAEAGQDIAVVPLFTESLGAEGSAGATYLDMMRANTESITQALS</sequence>
<proteinExistence type="predicted"/>
<comment type="caution">
    <text evidence="1">The sequence shown here is derived from an EMBL/GenBank/DDBJ whole genome shotgun (WGS) entry which is preliminary data.</text>
</comment>
<name>A0ACC6TD72_9MICC</name>
<gene>
    <name evidence="1" type="ORF">ABIC98_001296</name>
</gene>
<organism evidence="1 2">
    <name type="scientific">Arthrobacter nitrophenolicus</name>
    <dbReference type="NCBI Taxonomy" id="683150"/>
    <lineage>
        <taxon>Bacteria</taxon>
        <taxon>Bacillati</taxon>
        <taxon>Actinomycetota</taxon>
        <taxon>Actinomycetes</taxon>
        <taxon>Micrococcales</taxon>
        <taxon>Micrococcaceae</taxon>
        <taxon>Arthrobacter</taxon>
    </lineage>
</organism>
<accession>A0ACC6TD72</accession>
<protein>
    <submittedName>
        <fullName evidence="1">Zinc/manganese transport system substrate-binding protein</fullName>
    </submittedName>
</protein>
<reference evidence="1" key="1">
    <citation type="submission" date="2024-06" db="EMBL/GenBank/DDBJ databases">
        <title>Genomic Encyclopedia of Type Strains, Phase IV (KMG-IV): sequencing the most valuable type-strain genomes for metagenomic binning, comparative biology and taxonomic classification.</title>
        <authorList>
            <person name="Goeker M."/>
        </authorList>
    </citation>
    <scope>NUCLEOTIDE SEQUENCE</scope>
    <source>
        <strain evidence="1">SJCon</strain>
    </source>
</reference>
<dbReference type="Proteomes" id="UP001549207">
    <property type="component" value="Unassembled WGS sequence"/>
</dbReference>
<dbReference type="EMBL" id="JBEPNJ010000004">
    <property type="protein sequence ID" value="MET3771659.1"/>
    <property type="molecule type" value="Genomic_DNA"/>
</dbReference>
<evidence type="ECO:0000313" key="1">
    <source>
        <dbReference type="EMBL" id="MET3771659.1"/>
    </source>
</evidence>
<evidence type="ECO:0000313" key="2">
    <source>
        <dbReference type="Proteomes" id="UP001549207"/>
    </source>
</evidence>